<dbReference type="InterPro" id="IPR045337">
    <property type="entry name" value="MmgE_PrpD_C"/>
</dbReference>
<evidence type="ECO:0000313" key="5">
    <source>
        <dbReference type="Proteomes" id="UP000518752"/>
    </source>
</evidence>
<evidence type="ECO:0000259" key="3">
    <source>
        <dbReference type="Pfam" id="PF19305"/>
    </source>
</evidence>
<dbReference type="OrthoDB" id="10267976at2759"/>
<keyword evidence="5" id="KW-1185">Reference proteome</keyword>
<sequence length="506" mass="53726">MATEQLATWATNLQFSNLTAPVIAAAVASLYNWAGCAIGGFQQTAPQFALNATAPHFGGPAAATILGLSNNSVRTDAQIAAFINGIAGHVDDYDDTHLQTIIHPAGTVASALFAVAEWKGGVNGSEFLTAFVAGVEAELKLGLSVWPQHYDVGWHDTSTTGSIGAAVAVSKLWVSTYRLCNRQLESLLHRSSVCRYTLEAIQRVSMSDGKYESFSYSDPTLTESRLFRTRASQSGMLGALLAQSGFTSSLQGLEGQFGWVHVVSTRENVTAEFDNLGKTYEILSNTFKPYACGIVMHPAIQGAIEVQSAALGKNLSISDITKVEARVNPEVLVLTGQTDPQTGLEGKFSVFHGVAIGLLFADASPQQFTDAVVTNSTVVALRKLVNITTDPTVNTDEAFVSALFKDGTDVTQHIVHVIGSLDNPLSEAQLKTKFIGQAELVLGSDRAEKAYEAFTNIGNMSDVSTLAQLFSGANDTANTSSSASSSSSSSGALGLDKDRGRDWFYL</sequence>
<dbReference type="SUPFAM" id="SSF103378">
    <property type="entry name" value="2-methylcitrate dehydratase PrpD"/>
    <property type="match status" value="1"/>
</dbReference>
<organism evidence="4 5">
    <name type="scientific">Collybiopsis confluens</name>
    <dbReference type="NCBI Taxonomy" id="2823264"/>
    <lineage>
        <taxon>Eukaryota</taxon>
        <taxon>Fungi</taxon>
        <taxon>Dikarya</taxon>
        <taxon>Basidiomycota</taxon>
        <taxon>Agaricomycotina</taxon>
        <taxon>Agaricomycetes</taxon>
        <taxon>Agaricomycetidae</taxon>
        <taxon>Agaricales</taxon>
        <taxon>Marasmiineae</taxon>
        <taxon>Omphalotaceae</taxon>
        <taxon>Collybiopsis</taxon>
    </lineage>
</organism>
<dbReference type="PANTHER" id="PTHR16943">
    <property type="entry name" value="2-METHYLCITRATE DEHYDRATASE-RELATED"/>
    <property type="match status" value="1"/>
</dbReference>
<dbReference type="EMBL" id="JAACJN010000156">
    <property type="protein sequence ID" value="KAF5366141.1"/>
    <property type="molecule type" value="Genomic_DNA"/>
</dbReference>
<dbReference type="InterPro" id="IPR042183">
    <property type="entry name" value="MmgE/PrpD_sf_1"/>
</dbReference>
<dbReference type="Proteomes" id="UP000518752">
    <property type="component" value="Unassembled WGS sequence"/>
</dbReference>
<proteinExistence type="inferred from homology"/>
<dbReference type="InterPro" id="IPR045336">
    <property type="entry name" value="MmgE_PrpD_N"/>
</dbReference>
<reference evidence="4 5" key="1">
    <citation type="journal article" date="2020" name="ISME J.">
        <title>Uncovering the hidden diversity of litter-decomposition mechanisms in mushroom-forming fungi.</title>
        <authorList>
            <person name="Floudas D."/>
            <person name="Bentzer J."/>
            <person name="Ahren D."/>
            <person name="Johansson T."/>
            <person name="Persson P."/>
            <person name="Tunlid A."/>
        </authorList>
    </citation>
    <scope>NUCLEOTIDE SEQUENCE [LARGE SCALE GENOMIC DNA]</scope>
    <source>
        <strain evidence="4 5">CBS 406.79</strain>
    </source>
</reference>
<dbReference type="Pfam" id="PF19305">
    <property type="entry name" value="MmgE_PrpD_C"/>
    <property type="match status" value="1"/>
</dbReference>
<accession>A0A8H5LQY2</accession>
<dbReference type="InterPro" id="IPR005656">
    <property type="entry name" value="MmgE_PrpD"/>
</dbReference>
<evidence type="ECO:0000259" key="2">
    <source>
        <dbReference type="Pfam" id="PF03972"/>
    </source>
</evidence>
<feature type="domain" description="MmgE/PrpD N-terminal" evidence="2">
    <location>
        <begin position="4"/>
        <end position="173"/>
    </location>
</feature>
<protein>
    <submittedName>
        <fullName evidence="4">Uncharacterized protein</fullName>
    </submittedName>
</protein>
<evidence type="ECO:0000256" key="1">
    <source>
        <dbReference type="ARBA" id="ARBA00006174"/>
    </source>
</evidence>
<dbReference type="GO" id="GO:0016829">
    <property type="term" value="F:lyase activity"/>
    <property type="evidence" value="ECO:0007669"/>
    <property type="project" value="InterPro"/>
</dbReference>
<dbReference type="AlphaFoldDB" id="A0A8H5LQY2"/>
<dbReference type="Pfam" id="PF03972">
    <property type="entry name" value="MmgE_PrpD_N"/>
    <property type="match status" value="1"/>
</dbReference>
<dbReference type="InterPro" id="IPR042188">
    <property type="entry name" value="MmgE/PrpD_sf_2"/>
</dbReference>
<dbReference type="InterPro" id="IPR036148">
    <property type="entry name" value="MmgE/PrpD_sf"/>
</dbReference>
<dbReference type="Gene3D" id="3.30.1330.120">
    <property type="entry name" value="2-methylcitrate dehydratase PrpD"/>
    <property type="match status" value="1"/>
</dbReference>
<comment type="caution">
    <text evidence="4">The sequence shown here is derived from an EMBL/GenBank/DDBJ whole genome shotgun (WGS) entry which is preliminary data.</text>
</comment>
<dbReference type="PANTHER" id="PTHR16943:SF8">
    <property type="entry name" value="2-METHYLCITRATE DEHYDRATASE"/>
    <property type="match status" value="1"/>
</dbReference>
<comment type="similarity">
    <text evidence="1">Belongs to the PrpD family.</text>
</comment>
<gene>
    <name evidence="4" type="ORF">D9757_010953</name>
</gene>
<evidence type="ECO:0000313" key="4">
    <source>
        <dbReference type="EMBL" id="KAF5366141.1"/>
    </source>
</evidence>
<name>A0A8H5LQY2_9AGAR</name>
<feature type="domain" description="MmgE/PrpD C-terminal" evidence="3">
    <location>
        <begin position="290"/>
        <end position="452"/>
    </location>
</feature>
<dbReference type="Gene3D" id="1.10.4100.10">
    <property type="entry name" value="2-methylcitrate dehydratase PrpD"/>
    <property type="match status" value="1"/>
</dbReference>